<evidence type="ECO:0000256" key="2">
    <source>
        <dbReference type="ARBA" id="ARBA00023002"/>
    </source>
</evidence>
<reference evidence="8 9" key="1">
    <citation type="journal article" date="2021" name="Hortic Res">
        <title>The domestication of Cucurbita argyrosperma as revealed by the genome of its wild relative.</title>
        <authorList>
            <person name="Barrera-Redondo J."/>
            <person name="Sanchez-de la Vega G."/>
            <person name="Aguirre-Liguori J.A."/>
            <person name="Castellanos-Morales G."/>
            <person name="Gutierrez-Guerrero Y.T."/>
            <person name="Aguirre-Dugua X."/>
            <person name="Aguirre-Planter E."/>
            <person name="Tenaillon M.I."/>
            <person name="Lira-Saade R."/>
            <person name="Eguiarte L.E."/>
        </authorList>
    </citation>
    <scope>NUCLEOTIDE SEQUENCE [LARGE SCALE GENOMIC DNA]</scope>
    <source>
        <strain evidence="8">JBR-2021</strain>
    </source>
</reference>
<comment type="similarity">
    <text evidence="5">Belongs to the D-isomer specific 2-hydroxyacid dehydrogenase family.</text>
</comment>
<dbReference type="AlphaFoldDB" id="A0AAV6NHY6"/>
<dbReference type="GO" id="GO:0051287">
    <property type="term" value="F:NAD binding"/>
    <property type="evidence" value="ECO:0007669"/>
    <property type="project" value="InterPro"/>
</dbReference>
<evidence type="ECO:0000256" key="5">
    <source>
        <dbReference type="RuleBase" id="RU003719"/>
    </source>
</evidence>
<evidence type="ECO:0000256" key="1">
    <source>
        <dbReference type="ARBA" id="ARBA00022857"/>
    </source>
</evidence>
<dbReference type="Pfam" id="PF02826">
    <property type="entry name" value="2-Hacid_dh_C"/>
    <property type="match status" value="1"/>
</dbReference>
<feature type="non-terminal residue" evidence="8">
    <location>
        <position position="1"/>
    </location>
</feature>
<organism evidence="8 9">
    <name type="scientific">Cucurbita argyrosperma subsp. sororia</name>
    <dbReference type="NCBI Taxonomy" id="37648"/>
    <lineage>
        <taxon>Eukaryota</taxon>
        <taxon>Viridiplantae</taxon>
        <taxon>Streptophyta</taxon>
        <taxon>Embryophyta</taxon>
        <taxon>Tracheophyta</taxon>
        <taxon>Spermatophyta</taxon>
        <taxon>Magnoliopsida</taxon>
        <taxon>eudicotyledons</taxon>
        <taxon>Gunneridae</taxon>
        <taxon>Pentapetalae</taxon>
        <taxon>rosids</taxon>
        <taxon>fabids</taxon>
        <taxon>Cucurbitales</taxon>
        <taxon>Cucurbitaceae</taxon>
        <taxon>Cucurbiteae</taxon>
        <taxon>Cucurbita</taxon>
    </lineage>
</organism>
<accession>A0AAV6NHY6</accession>
<dbReference type="Proteomes" id="UP000685013">
    <property type="component" value="Chromosome 6"/>
</dbReference>
<evidence type="ECO:0000259" key="6">
    <source>
        <dbReference type="Pfam" id="PF00389"/>
    </source>
</evidence>
<evidence type="ECO:0000313" key="8">
    <source>
        <dbReference type="EMBL" id="KAG6597182.1"/>
    </source>
</evidence>
<dbReference type="EMBL" id="JAGKQH010000006">
    <property type="protein sequence ID" value="KAG6597182.1"/>
    <property type="molecule type" value="Genomic_DNA"/>
</dbReference>
<feature type="domain" description="D-isomer specific 2-hydroxyacid dehydrogenase catalytic" evidence="6">
    <location>
        <begin position="77"/>
        <end position="349"/>
    </location>
</feature>
<dbReference type="InterPro" id="IPR050223">
    <property type="entry name" value="D-isomer_2-hydroxyacid_DH"/>
</dbReference>
<dbReference type="PANTHER" id="PTHR10996">
    <property type="entry name" value="2-HYDROXYACID DEHYDROGENASE-RELATED"/>
    <property type="match status" value="1"/>
</dbReference>
<dbReference type="PANTHER" id="PTHR10996:SF179">
    <property type="entry name" value="D-ISOMER SPECIFIC 2-HYDROXYACID DEHYDROGENASE FAMILY PROTEIN-RELATED"/>
    <property type="match status" value="1"/>
</dbReference>
<feature type="domain" description="D-isomer specific 2-hydroxyacid dehydrogenase NAD-binding" evidence="7">
    <location>
        <begin position="149"/>
        <end position="322"/>
    </location>
</feature>
<protein>
    <recommendedName>
        <fullName evidence="4">glyoxylate reductase (NADP(+))</fullName>
        <ecNumber evidence="4">1.1.1.79</ecNumber>
    </recommendedName>
</protein>
<dbReference type="GO" id="GO:0030267">
    <property type="term" value="F:glyoxylate reductase (NADPH) activity"/>
    <property type="evidence" value="ECO:0007669"/>
    <property type="project" value="UniProtKB-EC"/>
</dbReference>
<dbReference type="FunFam" id="3.40.50.720:FF:000213">
    <property type="entry name" value="Putative 2-hydroxyacid dehydrogenase"/>
    <property type="match status" value="1"/>
</dbReference>
<dbReference type="InterPro" id="IPR006140">
    <property type="entry name" value="D-isomer_DH_NAD-bd"/>
</dbReference>
<gene>
    <name evidence="8" type="primary">HPR3</name>
    <name evidence="8" type="ORF">SDJN03_10362</name>
</gene>
<keyword evidence="9" id="KW-1185">Reference proteome</keyword>
<dbReference type="EC" id="1.1.1.79" evidence="4"/>
<evidence type="ECO:0000259" key="7">
    <source>
        <dbReference type="Pfam" id="PF02826"/>
    </source>
</evidence>
<evidence type="ECO:0000313" key="9">
    <source>
        <dbReference type="Proteomes" id="UP000685013"/>
    </source>
</evidence>
<keyword evidence="2 5" id="KW-0560">Oxidoreductase</keyword>
<dbReference type="Pfam" id="PF00389">
    <property type="entry name" value="2-Hacid_dh"/>
    <property type="match status" value="1"/>
</dbReference>
<dbReference type="CDD" id="cd12156">
    <property type="entry name" value="HPPR"/>
    <property type="match status" value="1"/>
</dbReference>
<evidence type="ECO:0000256" key="4">
    <source>
        <dbReference type="ARBA" id="ARBA00066661"/>
    </source>
</evidence>
<keyword evidence="3" id="KW-0520">NAD</keyword>
<dbReference type="GO" id="GO:0009853">
    <property type="term" value="P:photorespiration"/>
    <property type="evidence" value="ECO:0007669"/>
    <property type="project" value="UniProtKB-ARBA"/>
</dbReference>
<dbReference type="GO" id="GO:0016618">
    <property type="term" value="F:hydroxypyruvate reductase [NAD(P)H] activity"/>
    <property type="evidence" value="ECO:0007669"/>
    <property type="project" value="UniProtKB-ARBA"/>
</dbReference>
<dbReference type="GO" id="GO:0005829">
    <property type="term" value="C:cytosol"/>
    <property type="evidence" value="ECO:0007669"/>
    <property type="project" value="TreeGrafter"/>
</dbReference>
<comment type="caution">
    <text evidence="8">The sequence shown here is derived from an EMBL/GenBank/DDBJ whole genome shotgun (WGS) entry which is preliminary data.</text>
</comment>
<dbReference type="InterPro" id="IPR006139">
    <property type="entry name" value="D-isomer_2_OHA_DH_cat_dom"/>
</dbReference>
<name>A0AAV6NHY6_9ROSI</name>
<proteinExistence type="inferred from homology"/>
<sequence>MTEAAGVGVDLELKKILLPGLNMRPAHMSYMSDEQTNELPQVLVLEPPSVFSCLESQFPNRFHFLKPWLSKLTLTQFLTSYAQSVRALLCRGGGVKLTSPILDCLPSLKLVVTSSVGVDHLDLLELRRRGVAIAYAGNLFSQDVADMAVGLLIDVLRKLSAGDRFVRQGLWSTERNFPLGLKLSGKRVGIVGLGKIGSEVAKRLEGFNCRISYNSRTKKSAVPYSYHSNVYELATNCEALIICCGLTEETRHMINREVMLALGKDGVIINVGRGAIINEKEMIQCLIQGEIGGAGLDVFENEPNISEQLFNLDNVVLSPHAAVSTYESAVGLVKLLVDNLEAFFSNQPLVSPFLN</sequence>
<keyword evidence="1" id="KW-0521">NADP</keyword>
<evidence type="ECO:0000256" key="3">
    <source>
        <dbReference type="ARBA" id="ARBA00023027"/>
    </source>
</evidence>